<dbReference type="PANTHER" id="PTHR15722:SF2">
    <property type="entry name" value="INTRAFLAGELLAR TRANSPORT PROTEIN 172 HOMOLOG"/>
    <property type="match status" value="1"/>
</dbReference>
<keyword evidence="4" id="KW-0969">Cilium</keyword>
<dbReference type="Ensembl" id="ENSSPUT00000006798.1">
    <property type="protein sequence ID" value="ENSSPUP00000006386.1"/>
    <property type="gene ID" value="ENSSPUG00000004935.1"/>
</dbReference>
<dbReference type="GO" id="GO:0030992">
    <property type="term" value="C:intraciliary transport particle B"/>
    <property type="evidence" value="ECO:0007669"/>
    <property type="project" value="TreeGrafter"/>
</dbReference>
<keyword evidence="5" id="KW-0966">Cell projection</keyword>
<dbReference type="Proteomes" id="UP000694392">
    <property type="component" value="Unplaced"/>
</dbReference>
<keyword evidence="2" id="KW-0853">WD repeat</keyword>
<dbReference type="AlphaFoldDB" id="A0A8D0L3P4"/>
<reference evidence="6" key="2">
    <citation type="submission" date="2025-09" db="UniProtKB">
        <authorList>
            <consortium name="Ensembl"/>
        </authorList>
    </citation>
    <scope>IDENTIFICATION</scope>
</reference>
<evidence type="ECO:0000313" key="7">
    <source>
        <dbReference type="Proteomes" id="UP000694392"/>
    </source>
</evidence>
<reference evidence="6" key="1">
    <citation type="submission" date="2025-08" db="UniProtKB">
        <authorList>
            <consortium name="Ensembl"/>
        </authorList>
    </citation>
    <scope>IDENTIFICATION</scope>
</reference>
<evidence type="ECO:0000256" key="4">
    <source>
        <dbReference type="ARBA" id="ARBA00023069"/>
    </source>
</evidence>
<evidence type="ECO:0000256" key="1">
    <source>
        <dbReference type="ARBA" id="ARBA00004138"/>
    </source>
</evidence>
<dbReference type="GO" id="GO:0005930">
    <property type="term" value="C:axoneme"/>
    <property type="evidence" value="ECO:0007669"/>
    <property type="project" value="TreeGrafter"/>
</dbReference>
<dbReference type="GO" id="GO:0042073">
    <property type="term" value="P:intraciliary transport"/>
    <property type="evidence" value="ECO:0007669"/>
    <property type="project" value="TreeGrafter"/>
</dbReference>
<protein>
    <submittedName>
        <fullName evidence="6">Uncharacterized protein</fullName>
    </submittedName>
</protein>
<evidence type="ECO:0000313" key="6">
    <source>
        <dbReference type="Ensembl" id="ENSSPUP00000006386.1"/>
    </source>
</evidence>
<dbReference type="PANTHER" id="PTHR15722">
    <property type="entry name" value="IFT140/172-RELATED"/>
    <property type="match status" value="1"/>
</dbReference>
<comment type="subcellular location">
    <subcellularLocation>
        <location evidence="1">Cell projection</location>
        <location evidence="1">Cilium</location>
    </subcellularLocation>
</comment>
<evidence type="ECO:0000256" key="2">
    <source>
        <dbReference type="ARBA" id="ARBA00022574"/>
    </source>
</evidence>
<keyword evidence="7" id="KW-1185">Reference proteome</keyword>
<proteinExistence type="predicted"/>
<keyword evidence="3" id="KW-0677">Repeat</keyword>
<accession>A0A8D0L3P4</accession>
<name>A0A8D0L3P4_SPHPU</name>
<organism evidence="6 7">
    <name type="scientific">Sphenodon punctatus</name>
    <name type="common">Tuatara</name>
    <name type="synonym">Hatteria punctata</name>
    <dbReference type="NCBI Taxonomy" id="8508"/>
    <lineage>
        <taxon>Eukaryota</taxon>
        <taxon>Metazoa</taxon>
        <taxon>Chordata</taxon>
        <taxon>Craniata</taxon>
        <taxon>Vertebrata</taxon>
        <taxon>Euteleostomi</taxon>
        <taxon>Lepidosauria</taxon>
        <taxon>Sphenodontia</taxon>
        <taxon>Sphenodontidae</taxon>
        <taxon>Sphenodon</taxon>
    </lineage>
</organism>
<evidence type="ECO:0000256" key="3">
    <source>
        <dbReference type="ARBA" id="ARBA00022737"/>
    </source>
</evidence>
<evidence type="ECO:0000256" key="5">
    <source>
        <dbReference type="ARBA" id="ARBA00023273"/>
    </source>
</evidence>
<sequence>MLDEGLIEFGTAIDDGDYHRAAAFLETLEMSTETEAMWKTLSRLALEARQLHIAERYGD</sequence>
<dbReference type="GO" id="GO:0036064">
    <property type="term" value="C:ciliary basal body"/>
    <property type="evidence" value="ECO:0007669"/>
    <property type="project" value="TreeGrafter"/>
</dbReference>